<protein>
    <submittedName>
        <fullName evidence="2">Asch domain family</fullName>
    </submittedName>
</protein>
<keyword evidence="3" id="KW-1185">Reference proteome</keyword>
<dbReference type="Pfam" id="PF04266">
    <property type="entry name" value="ASCH"/>
    <property type="match status" value="1"/>
</dbReference>
<dbReference type="SUPFAM" id="SSF88697">
    <property type="entry name" value="PUA domain-like"/>
    <property type="match status" value="1"/>
</dbReference>
<reference evidence="2 3" key="1">
    <citation type="journal article" date="2009" name="PLoS ONE">
        <title>Complete genome sequence of the aerobic CO-oxidizing thermophile Thermomicrobium roseum.</title>
        <authorList>
            <person name="Wu D."/>
            <person name="Raymond J."/>
            <person name="Wu M."/>
            <person name="Chatterji S."/>
            <person name="Ren Q."/>
            <person name="Graham J.E."/>
            <person name="Bryant D.A."/>
            <person name="Robb F."/>
            <person name="Colman A."/>
            <person name="Tallon L.J."/>
            <person name="Badger J.H."/>
            <person name="Madupu R."/>
            <person name="Ward N.L."/>
            <person name="Eisen J.A."/>
        </authorList>
    </citation>
    <scope>NUCLEOTIDE SEQUENCE [LARGE SCALE GENOMIC DNA]</scope>
    <source>
        <strain evidence="3">ATCC 27502 / DSM 5159 / P-2</strain>
        <plasmid evidence="2">unnamed</plasmid>
    </source>
</reference>
<dbReference type="AlphaFoldDB" id="B9L4U5"/>
<feature type="domain" description="ASCH" evidence="1">
    <location>
        <begin position="23"/>
        <end position="111"/>
    </location>
</feature>
<keyword evidence="2" id="KW-0614">Plasmid</keyword>
<name>B9L4U5_THERP</name>
<gene>
    <name evidence="2" type="ordered locus">trd_A0808</name>
</gene>
<evidence type="ECO:0000313" key="3">
    <source>
        <dbReference type="Proteomes" id="UP000000447"/>
    </source>
</evidence>
<dbReference type="InterPro" id="IPR015947">
    <property type="entry name" value="PUA-like_sf"/>
</dbReference>
<dbReference type="Proteomes" id="UP000000447">
    <property type="component" value="Plasmid unnamed"/>
</dbReference>
<dbReference type="HOGENOM" id="CLU_154670_0_0_0"/>
<evidence type="ECO:0000313" key="2">
    <source>
        <dbReference type="EMBL" id="ACM06998.1"/>
    </source>
</evidence>
<dbReference type="EMBL" id="CP001276">
    <property type="protein sequence ID" value="ACM06998.1"/>
    <property type="molecule type" value="Genomic_DNA"/>
</dbReference>
<dbReference type="eggNOG" id="COG2401">
    <property type="taxonomic scope" value="Bacteria"/>
</dbReference>
<accession>B9L4U5</accession>
<dbReference type="Gene3D" id="2.30.130.30">
    <property type="entry name" value="Hypothetical protein"/>
    <property type="match status" value="1"/>
</dbReference>
<sequence length="137" mass="16635">MMTREREERDQWEERIPERSLVVREPWASYIVQGRKTWEIRRYPTRVRGRIGIVSQRGLIGAVRLTRVLGPFTVEELLEEIERHLAPEAFLREYAQERPLWAWELEEAEEFAEPYEVERAGGPRIWVVRRQVRRRDH</sequence>
<organism evidence="2 3">
    <name type="scientific">Thermomicrobium roseum (strain ATCC 27502 / DSM 5159 / P-2)</name>
    <dbReference type="NCBI Taxonomy" id="309801"/>
    <lineage>
        <taxon>Bacteria</taxon>
        <taxon>Pseudomonadati</taxon>
        <taxon>Thermomicrobiota</taxon>
        <taxon>Thermomicrobia</taxon>
        <taxon>Thermomicrobiales</taxon>
        <taxon>Thermomicrobiaceae</taxon>
        <taxon>Thermomicrobium</taxon>
    </lineage>
</organism>
<proteinExistence type="predicted"/>
<evidence type="ECO:0000259" key="1">
    <source>
        <dbReference type="Pfam" id="PF04266"/>
    </source>
</evidence>
<dbReference type="KEGG" id="tro:trd_A0808"/>
<geneLocation type="plasmid" evidence="3">
    <name>Tros</name>
</geneLocation>
<dbReference type="InterPro" id="IPR007374">
    <property type="entry name" value="ASCH_domain"/>
</dbReference>